<dbReference type="GO" id="GO:0005789">
    <property type="term" value="C:endoplasmic reticulum membrane"/>
    <property type="evidence" value="ECO:0007669"/>
    <property type="project" value="TreeGrafter"/>
</dbReference>
<dbReference type="AlphaFoldDB" id="A0A8H7RUS5"/>
<dbReference type="Gene3D" id="2.30.29.30">
    <property type="entry name" value="Pleckstrin-homology domain (PH domain)/Phosphotyrosine-binding domain (PTB)"/>
    <property type="match status" value="1"/>
</dbReference>
<keyword evidence="4" id="KW-1185">Reference proteome</keyword>
<evidence type="ECO:0000313" key="3">
    <source>
        <dbReference type="EMBL" id="KAG2218174.1"/>
    </source>
</evidence>
<feature type="region of interest" description="Disordered" evidence="1">
    <location>
        <begin position="33"/>
        <end position="122"/>
    </location>
</feature>
<dbReference type="GO" id="GO:0032541">
    <property type="term" value="C:cortical endoplasmic reticulum"/>
    <property type="evidence" value="ECO:0007669"/>
    <property type="project" value="TreeGrafter"/>
</dbReference>
<dbReference type="Pfam" id="PF02893">
    <property type="entry name" value="GRAM"/>
    <property type="match status" value="1"/>
</dbReference>
<dbReference type="CDD" id="cd13220">
    <property type="entry name" value="PH-GRAM_GRAMDC"/>
    <property type="match status" value="1"/>
</dbReference>
<dbReference type="OrthoDB" id="2162691at2759"/>
<dbReference type="GO" id="GO:0032934">
    <property type="term" value="F:sterol binding"/>
    <property type="evidence" value="ECO:0007669"/>
    <property type="project" value="TreeGrafter"/>
</dbReference>
<accession>A0A8H7RUS5</accession>
<gene>
    <name evidence="3" type="ORF">INT45_006226</name>
</gene>
<evidence type="ECO:0000313" key="4">
    <source>
        <dbReference type="Proteomes" id="UP000646827"/>
    </source>
</evidence>
<dbReference type="InterPro" id="IPR011993">
    <property type="entry name" value="PH-like_dom_sf"/>
</dbReference>
<name>A0A8H7RUS5_9FUNG</name>
<dbReference type="PANTHER" id="PTHR23319:SF4">
    <property type="entry name" value="GRAM DOMAIN CONTAINING 1B, ISOFORM E"/>
    <property type="match status" value="1"/>
</dbReference>
<feature type="domain" description="GRAM" evidence="2">
    <location>
        <begin position="157"/>
        <end position="224"/>
    </location>
</feature>
<dbReference type="GO" id="GO:0140268">
    <property type="term" value="C:endoplasmic reticulum-plasma membrane contact site"/>
    <property type="evidence" value="ECO:0007669"/>
    <property type="project" value="TreeGrafter"/>
</dbReference>
<dbReference type="GO" id="GO:0120015">
    <property type="term" value="F:sterol transfer activity"/>
    <property type="evidence" value="ECO:0007669"/>
    <property type="project" value="TreeGrafter"/>
</dbReference>
<dbReference type="GO" id="GO:0005886">
    <property type="term" value="C:plasma membrane"/>
    <property type="evidence" value="ECO:0007669"/>
    <property type="project" value="TreeGrafter"/>
</dbReference>
<feature type="region of interest" description="Disordered" evidence="1">
    <location>
        <begin position="275"/>
        <end position="319"/>
    </location>
</feature>
<dbReference type="InterPro" id="IPR004182">
    <property type="entry name" value="GRAM"/>
</dbReference>
<reference evidence="3 4" key="1">
    <citation type="submission" date="2020-12" db="EMBL/GenBank/DDBJ databases">
        <title>Metabolic potential, ecology and presence of endohyphal bacteria is reflected in genomic diversity of Mucoromycotina.</title>
        <authorList>
            <person name="Muszewska A."/>
            <person name="Okrasinska A."/>
            <person name="Steczkiewicz K."/>
            <person name="Drgas O."/>
            <person name="Orlowska M."/>
            <person name="Perlinska-Lenart U."/>
            <person name="Aleksandrzak-Piekarczyk T."/>
            <person name="Szatraj K."/>
            <person name="Zielenkiewicz U."/>
            <person name="Pilsyk S."/>
            <person name="Malc E."/>
            <person name="Mieczkowski P."/>
            <person name="Kruszewska J.S."/>
            <person name="Biernat P."/>
            <person name="Pawlowska J."/>
        </authorList>
    </citation>
    <scope>NUCLEOTIDE SEQUENCE [LARGE SCALE GENOMIC DNA]</scope>
    <source>
        <strain evidence="3 4">CBS 142.35</strain>
    </source>
</reference>
<organism evidence="3 4">
    <name type="scientific">Circinella minor</name>
    <dbReference type="NCBI Taxonomy" id="1195481"/>
    <lineage>
        <taxon>Eukaryota</taxon>
        <taxon>Fungi</taxon>
        <taxon>Fungi incertae sedis</taxon>
        <taxon>Mucoromycota</taxon>
        <taxon>Mucoromycotina</taxon>
        <taxon>Mucoromycetes</taxon>
        <taxon>Mucorales</taxon>
        <taxon>Lichtheimiaceae</taxon>
        <taxon>Circinella</taxon>
    </lineage>
</organism>
<dbReference type="GO" id="GO:0005739">
    <property type="term" value="C:mitochondrion"/>
    <property type="evidence" value="ECO:0007669"/>
    <property type="project" value="TreeGrafter"/>
</dbReference>
<comment type="caution">
    <text evidence="3">The sequence shown here is derived from an EMBL/GenBank/DDBJ whole genome shotgun (WGS) entry which is preliminary data.</text>
</comment>
<evidence type="ECO:0000259" key="2">
    <source>
        <dbReference type="SMART" id="SM00568"/>
    </source>
</evidence>
<dbReference type="InterPro" id="IPR051482">
    <property type="entry name" value="Cholesterol_transport"/>
</dbReference>
<dbReference type="Proteomes" id="UP000646827">
    <property type="component" value="Unassembled WGS sequence"/>
</dbReference>
<evidence type="ECO:0000256" key="1">
    <source>
        <dbReference type="SAM" id="MobiDB-lite"/>
    </source>
</evidence>
<feature type="compositionally biased region" description="Low complexity" evidence="1">
    <location>
        <begin position="295"/>
        <end position="319"/>
    </location>
</feature>
<proteinExistence type="predicted"/>
<dbReference type="PANTHER" id="PTHR23319">
    <property type="entry name" value="GRAM DOMAIN CONTAINING 1B, ISOFORM E"/>
    <property type="match status" value="1"/>
</dbReference>
<feature type="compositionally biased region" description="Acidic residues" evidence="1">
    <location>
        <begin position="92"/>
        <end position="116"/>
    </location>
</feature>
<dbReference type="GO" id="GO:0032366">
    <property type="term" value="P:intracellular sterol transport"/>
    <property type="evidence" value="ECO:0007669"/>
    <property type="project" value="TreeGrafter"/>
</dbReference>
<dbReference type="EMBL" id="JAEPRB010000248">
    <property type="protein sequence ID" value="KAG2218174.1"/>
    <property type="molecule type" value="Genomic_DNA"/>
</dbReference>
<protein>
    <recommendedName>
        <fullName evidence="2">GRAM domain-containing protein</fullName>
    </recommendedName>
</protein>
<sequence length="360" mass="40073">MPHANTNSTASPAIITTTTTNTTTTACDKTTTITTSSSATSSSHDNQPQILTTTSSSSTIPSSQHHLKKSTSISSLLSHTSSRQNSLSSLSQEEEEEEESDEDSNHSEEEEEDSDDNETKQYNHSMPLLSQHTVHQLVPGSVAAQCDYPLANTKRNMEFHTLFRSVPELDPLIEVYKCALQKEILLQGHIYITEHHLCFNANIFGWVTNLVIAFSDITSIEKRMTAMIIPNGIQVSTVHAKHIFASFMSRDMAFDQMYKVWQIHHDKAKVQTLQPRNNSDFAIKQDDGDEDDLFSESSDTMSTTTDNSSTEESCSSSNEFIEDEGIVNPPHHCECHCGDNNNQHLQQIALDSTFKGTILQ</sequence>
<feature type="compositionally biased region" description="Low complexity" evidence="1">
    <location>
        <begin position="33"/>
        <end position="91"/>
    </location>
</feature>
<dbReference type="SMART" id="SM00568">
    <property type="entry name" value="GRAM"/>
    <property type="match status" value="1"/>
</dbReference>